<feature type="compositionally biased region" description="Polar residues" evidence="1">
    <location>
        <begin position="509"/>
        <end position="521"/>
    </location>
</feature>
<dbReference type="InterPro" id="IPR001623">
    <property type="entry name" value="DnaJ_domain"/>
</dbReference>
<sequence length="748" mass="84858">MEEGDAEAAQRDAIAAKMRRQDYAGARTLLLETLQTNPRLESALEMLSVLEVLCSAGKALRGHGVDWYRVLQVLPGDDAARIEAQYKNIASQVEPVMGKLPGAELALRLVNEAYAALSDPEKRDGFDSRDIFAQFARSGVLDGPTPDNTTVGSDKLNSLQTKDIGTVDARNNAVLHMQHNDKPCLDKRNPHFSNEASSSKTKRMDLFSRGDDGELQLPDDNHVDKKQKSVCEKDVHFVLPSQVDLDGCFDDPLDAQEDEHCSSKQYEYHNFEDDMAIENFAAGQVWAAYDWEKFPRRYAVIIKVLTDKLQLYVSWFKPYPQSHEEEKWCCAGLPFVCGTFIVEECRISLTCPTMFCHQLSSNNLNQHLEVYPQKGEIWAIYSDWDIGWCTDPGMRKKSAFSVVEILTSYSTGSGCTVAHLVKVDGYTSVFRRYLRSGTEHLLQVHCNNLLMFSHRIPSFGFTHEVETMFELEHSAVPENLRHKNTLACISLLSPLPGLQDGTHGFRETSAAQSSNPSTSKMDSGAPLQWMMSCNNKLSPEDFAEGQIWAVYDSQDRMPRSYVRVIRVVSCTAVFVLKLEPHPMLNEEIRWVEDGLPVACGVFRAGTETTHKDIWEFSHLVECDWSAKRSFYRIFPKKGEIWAMYKSWIITLNNTDIDKCEPRMVEILSDYSDENGVNACSLARVKGCLTFFHRVVMEDFHLTRWIPRSEMLSFSHRVPAYVVTEIKDHDIPKGSWHLEPSALPTRIIH</sequence>
<organism evidence="3">
    <name type="scientific">Arundo donax</name>
    <name type="common">Giant reed</name>
    <name type="synonym">Donax arundinaceus</name>
    <dbReference type="NCBI Taxonomy" id="35708"/>
    <lineage>
        <taxon>Eukaryota</taxon>
        <taxon>Viridiplantae</taxon>
        <taxon>Streptophyta</taxon>
        <taxon>Embryophyta</taxon>
        <taxon>Tracheophyta</taxon>
        <taxon>Spermatophyta</taxon>
        <taxon>Magnoliopsida</taxon>
        <taxon>Liliopsida</taxon>
        <taxon>Poales</taxon>
        <taxon>Poaceae</taxon>
        <taxon>PACMAD clade</taxon>
        <taxon>Arundinoideae</taxon>
        <taxon>Arundineae</taxon>
        <taxon>Arundo</taxon>
    </lineage>
</organism>
<feature type="domain" description="J" evidence="2">
    <location>
        <begin position="66"/>
        <end position="130"/>
    </location>
</feature>
<dbReference type="PANTHER" id="PTHR47374">
    <property type="entry name" value="ENDOSOME ANTIGEN-LIKE PROTEIN, PUTATIVE (DUF3444)-RELATED"/>
    <property type="match status" value="1"/>
</dbReference>
<feature type="region of interest" description="Disordered" evidence="1">
    <location>
        <begin position="503"/>
        <end position="523"/>
    </location>
</feature>
<dbReference type="AlphaFoldDB" id="A0A0A8XSW8"/>
<evidence type="ECO:0000313" key="3">
    <source>
        <dbReference type="EMBL" id="JAD14817.1"/>
    </source>
</evidence>
<dbReference type="SUPFAM" id="SSF46565">
    <property type="entry name" value="Chaperone J-domain"/>
    <property type="match status" value="1"/>
</dbReference>
<dbReference type="PROSITE" id="PS50076">
    <property type="entry name" value="DNAJ_2"/>
    <property type="match status" value="1"/>
</dbReference>
<dbReference type="EMBL" id="GBRH01283078">
    <property type="protein sequence ID" value="JAD14817.1"/>
    <property type="molecule type" value="Transcribed_RNA"/>
</dbReference>
<feature type="region of interest" description="Disordered" evidence="1">
    <location>
        <begin position="181"/>
        <end position="201"/>
    </location>
</feature>
<dbReference type="GO" id="GO:0005783">
    <property type="term" value="C:endoplasmic reticulum"/>
    <property type="evidence" value="ECO:0007669"/>
    <property type="project" value="UniProtKB-ARBA"/>
</dbReference>
<accession>A0A0A8XSW8</accession>
<dbReference type="CDD" id="cd06257">
    <property type="entry name" value="DnaJ"/>
    <property type="match status" value="1"/>
</dbReference>
<reference evidence="3" key="2">
    <citation type="journal article" date="2015" name="Data Brief">
        <title>Shoot transcriptome of the giant reed, Arundo donax.</title>
        <authorList>
            <person name="Barrero R.A."/>
            <person name="Guerrero F.D."/>
            <person name="Moolhuijzen P."/>
            <person name="Goolsby J.A."/>
            <person name="Tidwell J."/>
            <person name="Bellgard S.E."/>
            <person name="Bellgard M.I."/>
        </authorList>
    </citation>
    <scope>NUCLEOTIDE SEQUENCE</scope>
    <source>
        <tissue evidence="3">Shoot tissue taken approximately 20 cm above the soil surface</tissue>
    </source>
</reference>
<name>A0A0A8XSW8_ARUDO</name>
<dbReference type="Gene3D" id="1.10.287.110">
    <property type="entry name" value="DnaJ domain"/>
    <property type="match status" value="1"/>
</dbReference>
<dbReference type="InterPro" id="IPR024593">
    <property type="entry name" value="DUF3444"/>
</dbReference>
<dbReference type="SMART" id="SM00271">
    <property type="entry name" value="DnaJ"/>
    <property type="match status" value="1"/>
</dbReference>
<protein>
    <recommendedName>
        <fullName evidence="2">J domain-containing protein</fullName>
    </recommendedName>
</protein>
<dbReference type="Pfam" id="PF11926">
    <property type="entry name" value="DUF3444"/>
    <property type="match status" value="2"/>
</dbReference>
<dbReference type="PANTHER" id="PTHR47374:SF2">
    <property type="entry name" value="OS01G0927400 PROTEIN"/>
    <property type="match status" value="1"/>
</dbReference>
<evidence type="ECO:0000259" key="2">
    <source>
        <dbReference type="PROSITE" id="PS50076"/>
    </source>
</evidence>
<dbReference type="Pfam" id="PF00226">
    <property type="entry name" value="DnaJ"/>
    <property type="match status" value="1"/>
</dbReference>
<reference evidence="3" key="1">
    <citation type="submission" date="2014-09" db="EMBL/GenBank/DDBJ databases">
        <authorList>
            <person name="Magalhaes I.L.F."/>
            <person name="Oliveira U."/>
            <person name="Santos F.R."/>
            <person name="Vidigal T.H.D.A."/>
            <person name="Brescovit A.D."/>
            <person name="Santos A.J."/>
        </authorList>
    </citation>
    <scope>NUCLEOTIDE SEQUENCE</scope>
    <source>
        <tissue evidence="3">Shoot tissue taken approximately 20 cm above the soil surface</tissue>
    </source>
</reference>
<evidence type="ECO:0000256" key="1">
    <source>
        <dbReference type="SAM" id="MobiDB-lite"/>
    </source>
</evidence>
<proteinExistence type="predicted"/>
<dbReference type="InterPro" id="IPR036869">
    <property type="entry name" value="J_dom_sf"/>
</dbReference>